<evidence type="ECO:0000313" key="3">
    <source>
        <dbReference type="Proteomes" id="UP001580430"/>
    </source>
</evidence>
<accession>A0ABV5C4V4</accession>
<proteinExistence type="predicted"/>
<reference evidence="2 3" key="1">
    <citation type="submission" date="2024-09" db="EMBL/GenBank/DDBJ databases">
        <title>Paenibacillus zeirhizospherea sp. nov., isolated from surface of the maize (Zea mays) roots in a horticulture field, Hungary.</title>
        <authorList>
            <person name="Marton D."/>
            <person name="Farkas M."/>
            <person name="Bedics A."/>
            <person name="Toth E."/>
            <person name="Tancsics A."/>
            <person name="Boka K."/>
            <person name="Marati G."/>
            <person name="Kriszt B."/>
            <person name="Cserhati M."/>
        </authorList>
    </citation>
    <scope>NUCLEOTIDE SEQUENCE [LARGE SCALE GENOMIC DNA]</scope>
    <source>
        <strain evidence="2 3">JCM 18446</strain>
    </source>
</reference>
<sequence>MKKAVSSLVIIASLATSLSASAFAESVTNATYNTTNSSDVVLFEEPKYPGAGTYYEPSSTSRAERVDYSIEVTNPSNVVTEVRRDIKVRLFAELSVGGETELNIIGQKVSAKAEVKAGVDREETISVTWRIPQGRYLIQAGKVTVKTNGYLERANTAGVVTSRQYVNAHYTTKDFAKTTKLASK</sequence>
<evidence type="ECO:0000313" key="2">
    <source>
        <dbReference type="EMBL" id="MFB5762466.1"/>
    </source>
</evidence>
<organism evidence="2 3">
    <name type="scientific">Paenibacillus medicaginis</name>
    <dbReference type="NCBI Taxonomy" id="1470560"/>
    <lineage>
        <taxon>Bacteria</taxon>
        <taxon>Bacillati</taxon>
        <taxon>Bacillota</taxon>
        <taxon>Bacilli</taxon>
        <taxon>Bacillales</taxon>
        <taxon>Paenibacillaceae</taxon>
        <taxon>Paenibacillus</taxon>
    </lineage>
</organism>
<feature type="signal peptide" evidence="1">
    <location>
        <begin position="1"/>
        <end position="24"/>
    </location>
</feature>
<evidence type="ECO:0000256" key="1">
    <source>
        <dbReference type="SAM" id="SignalP"/>
    </source>
</evidence>
<feature type="chain" id="PRO_5045572188" description="DUF11 domain-containing protein" evidence="1">
    <location>
        <begin position="25"/>
        <end position="184"/>
    </location>
</feature>
<name>A0ABV5C4V4_9BACL</name>
<comment type="caution">
    <text evidence="2">The sequence shown here is derived from an EMBL/GenBank/DDBJ whole genome shotgun (WGS) entry which is preliminary data.</text>
</comment>
<gene>
    <name evidence="2" type="ORF">ACE5LO_18960</name>
</gene>
<dbReference type="RefSeq" id="WP_375521570.1">
    <property type="nucleotide sequence ID" value="NZ_JBHIRY010000021.1"/>
</dbReference>
<evidence type="ECO:0008006" key="4">
    <source>
        <dbReference type="Google" id="ProtNLM"/>
    </source>
</evidence>
<protein>
    <recommendedName>
        <fullName evidence="4">DUF11 domain-containing protein</fullName>
    </recommendedName>
</protein>
<keyword evidence="1" id="KW-0732">Signal</keyword>
<keyword evidence="3" id="KW-1185">Reference proteome</keyword>
<dbReference type="Proteomes" id="UP001580430">
    <property type="component" value="Unassembled WGS sequence"/>
</dbReference>
<dbReference type="EMBL" id="JBHIRY010000021">
    <property type="protein sequence ID" value="MFB5762466.1"/>
    <property type="molecule type" value="Genomic_DNA"/>
</dbReference>